<reference evidence="2" key="1">
    <citation type="submission" date="2017-08" db="EMBL/GenBank/DDBJ databases">
        <authorList>
            <person name="Huang Z."/>
        </authorList>
    </citation>
    <scope>NUCLEOTIDE SEQUENCE [LARGE SCALE GENOMIC DNA]</scope>
    <source>
        <strain evidence="2">SA5d-4</strain>
    </source>
</reference>
<dbReference type="SUPFAM" id="SSF140500">
    <property type="entry name" value="BAS1536-like"/>
    <property type="match status" value="1"/>
</dbReference>
<dbReference type="InterPro" id="IPR037208">
    <property type="entry name" value="Spo0E-like_sf"/>
</dbReference>
<dbReference type="InterPro" id="IPR036638">
    <property type="entry name" value="HLH_DNA-bd_sf"/>
</dbReference>
<name>A0A263BTY8_9BACI</name>
<keyword evidence="2" id="KW-1185">Reference proteome</keyword>
<dbReference type="EMBL" id="NPIA01000005">
    <property type="protein sequence ID" value="OZM56646.1"/>
    <property type="molecule type" value="Genomic_DNA"/>
</dbReference>
<evidence type="ECO:0000313" key="1">
    <source>
        <dbReference type="EMBL" id="OZM56646.1"/>
    </source>
</evidence>
<sequence length="52" mass="6015">MNANLLQDIETLRGFLMKKAKETNDLNNEKVIEYSVKLDELLIKAQYAAMQN</sequence>
<proteinExistence type="predicted"/>
<organism evidence="1 2">
    <name type="scientific">Lottiidibacillus patelloidae</name>
    <dbReference type="NCBI Taxonomy" id="2670334"/>
    <lineage>
        <taxon>Bacteria</taxon>
        <taxon>Bacillati</taxon>
        <taxon>Bacillota</taxon>
        <taxon>Bacilli</taxon>
        <taxon>Bacillales</taxon>
        <taxon>Bacillaceae</taxon>
        <taxon>Lottiidibacillus</taxon>
    </lineage>
</organism>
<dbReference type="Gene3D" id="4.10.280.10">
    <property type="entry name" value="Helix-loop-helix DNA-binding domain"/>
    <property type="match status" value="1"/>
</dbReference>
<dbReference type="Proteomes" id="UP000217083">
    <property type="component" value="Unassembled WGS sequence"/>
</dbReference>
<dbReference type="RefSeq" id="WP_094924934.1">
    <property type="nucleotide sequence ID" value="NZ_NPIA01000005.1"/>
</dbReference>
<dbReference type="Pfam" id="PF09388">
    <property type="entry name" value="SpoOE-like"/>
    <property type="match status" value="1"/>
</dbReference>
<evidence type="ECO:0000313" key="2">
    <source>
        <dbReference type="Proteomes" id="UP000217083"/>
    </source>
</evidence>
<dbReference type="AlphaFoldDB" id="A0A263BTY8"/>
<dbReference type="GO" id="GO:0043937">
    <property type="term" value="P:regulation of sporulation"/>
    <property type="evidence" value="ECO:0007669"/>
    <property type="project" value="InterPro"/>
</dbReference>
<dbReference type="GO" id="GO:0046983">
    <property type="term" value="F:protein dimerization activity"/>
    <property type="evidence" value="ECO:0007669"/>
    <property type="project" value="InterPro"/>
</dbReference>
<comment type="caution">
    <text evidence="1">The sequence shown here is derived from an EMBL/GenBank/DDBJ whole genome shotgun (WGS) entry which is preliminary data.</text>
</comment>
<dbReference type="InterPro" id="IPR018540">
    <property type="entry name" value="Spo0E-like"/>
</dbReference>
<reference evidence="1 2" key="2">
    <citation type="submission" date="2017-09" db="EMBL/GenBank/DDBJ databases">
        <title>Bacillus patelloidae sp. nov., isolated from the intestinal tract of a marine limpet.</title>
        <authorList>
            <person name="Liu R."/>
            <person name="Dong C."/>
            <person name="Shao Z."/>
        </authorList>
    </citation>
    <scope>NUCLEOTIDE SEQUENCE [LARGE SCALE GENOMIC DNA]</scope>
    <source>
        <strain evidence="1 2">SA5d-4</strain>
    </source>
</reference>
<accession>A0A263BTY8</accession>
<protein>
    <submittedName>
        <fullName evidence="1">Uncharacterized protein</fullName>
    </submittedName>
</protein>
<gene>
    <name evidence="1" type="ORF">CIB95_10500</name>
</gene>